<keyword evidence="2" id="KW-1185">Reference proteome</keyword>
<feature type="compositionally biased region" description="Basic and acidic residues" evidence="1">
    <location>
        <begin position="74"/>
        <end position="91"/>
    </location>
</feature>
<proteinExistence type="predicted"/>
<feature type="compositionally biased region" description="Basic residues" evidence="1">
    <location>
        <begin position="1"/>
        <end position="12"/>
    </location>
</feature>
<protein>
    <submittedName>
        <fullName evidence="3">Uncharacterized protein</fullName>
    </submittedName>
</protein>
<feature type="region of interest" description="Disordered" evidence="1">
    <location>
        <begin position="1"/>
        <end position="151"/>
    </location>
</feature>
<dbReference type="WBParaSite" id="L893_g26318.t1">
    <property type="protein sequence ID" value="L893_g26318.t1"/>
    <property type="gene ID" value="L893_g26318"/>
</dbReference>
<organism evidence="2 3">
    <name type="scientific">Steinernema glaseri</name>
    <dbReference type="NCBI Taxonomy" id="37863"/>
    <lineage>
        <taxon>Eukaryota</taxon>
        <taxon>Metazoa</taxon>
        <taxon>Ecdysozoa</taxon>
        <taxon>Nematoda</taxon>
        <taxon>Chromadorea</taxon>
        <taxon>Rhabditida</taxon>
        <taxon>Tylenchina</taxon>
        <taxon>Panagrolaimomorpha</taxon>
        <taxon>Strongyloidoidea</taxon>
        <taxon>Steinernematidae</taxon>
        <taxon>Steinernema</taxon>
    </lineage>
</organism>
<evidence type="ECO:0000256" key="1">
    <source>
        <dbReference type="SAM" id="MobiDB-lite"/>
    </source>
</evidence>
<name>A0A1I7ZH25_9BILA</name>
<dbReference type="Proteomes" id="UP000095287">
    <property type="component" value="Unplaced"/>
</dbReference>
<sequence length="214" mass="25168">MGRHVFHSRAKSLHSIPPFERPFQEPQPKGIMKRRELDTTDRMLYQEPPSMRVVPWTPSARSLSRSVRGGGYETTERFEIQKRSEEVERSTNRQSRSRHRSASGLDWKRSSSTADFGDRLSLGYSNTPYVEMPPTPPRTPSQFRRRESDFGESAWRTESHVDAWRRHEAPRWEETFSTLPRYDSWYGRVVSGTQPRRLRRIGPPYESSYSNEFS</sequence>
<evidence type="ECO:0000313" key="2">
    <source>
        <dbReference type="Proteomes" id="UP000095287"/>
    </source>
</evidence>
<dbReference type="AlphaFoldDB" id="A0A1I7ZH25"/>
<accession>A0A1I7ZH25</accession>
<reference evidence="3" key="1">
    <citation type="submission" date="2016-11" db="UniProtKB">
        <authorList>
            <consortium name="WormBaseParasite"/>
        </authorList>
    </citation>
    <scope>IDENTIFICATION</scope>
</reference>
<evidence type="ECO:0000313" key="3">
    <source>
        <dbReference type="WBParaSite" id="L893_g26318.t1"/>
    </source>
</evidence>